<accession>A0ABU0MLY9</accession>
<evidence type="ECO:0000256" key="1">
    <source>
        <dbReference type="ARBA" id="ARBA00005189"/>
    </source>
</evidence>
<dbReference type="PANTHER" id="PTHR10434">
    <property type="entry name" value="1-ACYL-SN-GLYCEROL-3-PHOSPHATE ACYLTRANSFERASE"/>
    <property type="match status" value="1"/>
</dbReference>
<evidence type="ECO:0000256" key="4">
    <source>
        <dbReference type="ARBA" id="ARBA00023098"/>
    </source>
</evidence>
<feature type="region of interest" description="Disordered" evidence="6">
    <location>
        <begin position="316"/>
        <end position="340"/>
    </location>
</feature>
<dbReference type="EMBL" id="JAUSVU010000010">
    <property type="protein sequence ID" value="MDQ0534228.1"/>
    <property type="molecule type" value="Genomic_DNA"/>
</dbReference>
<keyword evidence="4" id="KW-0443">Lipid metabolism</keyword>
<dbReference type="SUPFAM" id="SSF69593">
    <property type="entry name" value="Glycerol-3-phosphate (1)-acyltransferase"/>
    <property type="match status" value="1"/>
</dbReference>
<feature type="region of interest" description="Disordered" evidence="6">
    <location>
        <begin position="263"/>
        <end position="293"/>
    </location>
</feature>
<dbReference type="RefSeq" id="WP_209983209.1">
    <property type="nucleotide sequence ID" value="NZ_JAGINO010000010.1"/>
</dbReference>
<evidence type="ECO:0000313" key="9">
    <source>
        <dbReference type="Proteomes" id="UP001244552"/>
    </source>
</evidence>
<keyword evidence="3 8" id="KW-0808">Transferase</keyword>
<comment type="caution">
    <text evidence="8">The sequence shown here is derived from an EMBL/GenBank/DDBJ whole genome shotgun (WGS) entry which is preliminary data.</text>
</comment>
<feature type="compositionally biased region" description="Low complexity" evidence="6">
    <location>
        <begin position="271"/>
        <end position="293"/>
    </location>
</feature>
<dbReference type="InterPro" id="IPR002123">
    <property type="entry name" value="Plipid/glycerol_acylTrfase"/>
</dbReference>
<evidence type="ECO:0000259" key="7">
    <source>
        <dbReference type="SMART" id="SM00563"/>
    </source>
</evidence>
<organism evidence="8 9">
    <name type="scientific">Azospirillum picis</name>
    <dbReference type="NCBI Taxonomy" id="488438"/>
    <lineage>
        <taxon>Bacteria</taxon>
        <taxon>Pseudomonadati</taxon>
        <taxon>Pseudomonadota</taxon>
        <taxon>Alphaproteobacteria</taxon>
        <taxon>Rhodospirillales</taxon>
        <taxon>Azospirillaceae</taxon>
        <taxon>Azospirillum</taxon>
    </lineage>
</organism>
<proteinExistence type="predicted"/>
<evidence type="ECO:0000313" key="8">
    <source>
        <dbReference type="EMBL" id="MDQ0534228.1"/>
    </source>
</evidence>
<dbReference type="SMART" id="SM00563">
    <property type="entry name" value="PlsC"/>
    <property type="match status" value="1"/>
</dbReference>
<evidence type="ECO:0000256" key="2">
    <source>
        <dbReference type="ARBA" id="ARBA00022516"/>
    </source>
</evidence>
<reference evidence="8 9" key="1">
    <citation type="submission" date="2023-07" db="EMBL/GenBank/DDBJ databases">
        <title>Genomic Encyclopedia of Type Strains, Phase IV (KMG-IV): sequencing the most valuable type-strain genomes for metagenomic binning, comparative biology and taxonomic classification.</title>
        <authorList>
            <person name="Goeker M."/>
        </authorList>
    </citation>
    <scope>NUCLEOTIDE SEQUENCE [LARGE SCALE GENOMIC DNA]</scope>
    <source>
        <strain evidence="8 9">DSM 19922</strain>
    </source>
</reference>
<dbReference type="PANTHER" id="PTHR10434:SF64">
    <property type="entry name" value="1-ACYL-SN-GLYCEROL-3-PHOSPHATE ACYLTRANSFERASE-RELATED"/>
    <property type="match status" value="1"/>
</dbReference>
<name>A0ABU0MLY9_9PROT</name>
<sequence length="340" mass="35892">MTPTARALGSSGRGLLRLTLYLLWTLLLIPLQALAVARDWRLCRTLPAFYHRTCTHLMGLDVVVRGERVVDGPVLFVSNHSSYLDITVLGSLIPGSFVAKTEVGSWPFFGLLAKLQRTVFVERKARSTVEKQRDDIGGRLDAGDKLILFPEGTSSDGNRTLPFKTALFAVAARRIDGRPLTVQPVSIAPTQLDGIPMGFAFRPFYAWYGDMDLVPHLWQAFRLGGMTVEVEFHRPVTIEEFTSRKALADHCQRAIGQGVARAISGRTGDGTPATSHATSHAASSTVSKAPPADAPAAVASGAAAVPAAAVSEAGATAAVSPDSAGQAAAPAVGDTAHGSA</sequence>
<dbReference type="CDD" id="cd07989">
    <property type="entry name" value="LPLAT_AGPAT-like"/>
    <property type="match status" value="1"/>
</dbReference>
<protein>
    <submittedName>
        <fullName evidence="8">1-acyl-sn-glycerol-3-phosphate acyltransferase</fullName>
        <ecNumber evidence="8">2.3.1.51</ecNumber>
    </submittedName>
</protein>
<gene>
    <name evidence="8" type="ORF">QO018_003099</name>
</gene>
<keyword evidence="2" id="KW-0444">Lipid biosynthesis</keyword>
<keyword evidence="9" id="KW-1185">Reference proteome</keyword>
<keyword evidence="5 8" id="KW-0012">Acyltransferase</keyword>
<dbReference type="EC" id="2.3.1.51" evidence="8"/>
<dbReference type="GO" id="GO:0003841">
    <property type="term" value="F:1-acylglycerol-3-phosphate O-acyltransferase activity"/>
    <property type="evidence" value="ECO:0007669"/>
    <property type="project" value="UniProtKB-EC"/>
</dbReference>
<dbReference type="Pfam" id="PF01553">
    <property type="entry name" value="Acyltransferase"/>
    <property type="match status" value="1"/>
</dbReference>
<evidence type="ECO:0000256" key="6">
    <source>
        <dbReference type="SAM" id="MobiDB-lite"/>
    </source>
</evidence>
<dbReference type="Proteomes" id="UP001244552">
    <property type="component" value="Unassembled WGS sequence"/>
</dbReference>
<evidence type="ECO:0000256" key="5">
    <source>
        <dbReference type="ARBA" id="ARBA00023315"/>
    </source>
</evidence>
<evidence type="ECO:0000256" key="3">
    <source>
        <dbReference type="ARBA" id="ARBA00022679"/>
    </source>
</evidence>
<feature type="domain" description="Phospholipid/glycerol acyltransferase" evidence="7">
    <location>
        <begin position="74"/>
        <end position="190"/>
    </location>
</feature>
<comment type="pathway">
    <text evidence="1">Lipid metabolism.</text>
</comment>